<name>A0A1V4BZQ9_MICAE</name>
<dbReference type="InterPro" id="IPR011990">
    <property type="entry name" value="TPR-like_helical_dom_sf"/>
</dbReference>
<sequence>MGFRQESNSSGLVEPEIHSSDARRIHLVNGVGYVNLYRQGNTGKAIELAKSALKIDPEFSQVETLPKNLWGDKIIADARKLLSQL</sequence>
<evidence type="ECO:0008006" key="3">
    <source>
        <dbReference type="Google" id="ProtNLM"/>
    </source>
</evidence>
<dbReference type="AlphaFoldDB" id="A0A1V4BZQ9"/>
<reference evidence="1 2" key="1">
    <citation type="submission" date="2017-02" db="EMBL/GenBank/DDBJ databases">
        <title>Genome sequence of Microcystis aeruginosa KW.</title>
        <authorList>
            <person name="Oh H.-M."/>
            <person name="Ahn C.-Y."/>
            <person name="Jeong H."/>
            <person name="Srivastava A."/>
            <person name="Lee H.-G."/>
            <person name="Kang S.-R."/>
        </authorList>
    </citation>
    <scope>NUCLEOTIDE SEQUENCE [LARGE SCALE GENOMIC DNA]</scope>
    <source>
        <strain evidence="1 2">KW</strain>
    </source>
</reference>
<protein>
    <recommendedName>
        <fullName evidence="3">Tetratricopeptide repeat protein</fullName>
    </recommendedName>
</protein>
<evidence type="ECO:0000313" key="2">
    <source>
        <dbReference type="Proteomes" id="UP000189835"/>
    </source>
</evidence>
<organism evidence="1 2">
    <name type="scientific">Microcystis aeruginosa KW</name>
    <dbReference type="NCBI Taxonomy" id="1960155"/>
    <lineage>
        <taxon>Bacteria</taxon>
        <taxon>Bacillati</taxon>
        <taxon>Cyanobacteriota</taxon>
        <taxon>Cyanophyceae</taxon>
        <taxon>Oscillatoriophycideae</taxon>
        <taxon>Chroococcales</taxon>
        <taxon>Microcystaceae</taxon>
        <taxon>Microcystis</taxon>
    </lineage>
</organism>
<dbReference type="EMBL" id="MVGR01000001">
    <property type="protein sequence ID" value="OPF20330.1"/>
    <property type="molecule type" value="Genomic_DNA"/>
</dbReference>
<dbReference type="RefSeq" id="WP_079205670.1">
    <property type="nucleotide sequence ID" value="NZ_MVGR01000001.1"/>
</dbReference>
<accession>A0A1V4BZQ9</accession>
<proteinExistence type="predicted"/>
<comment type="caution">
    <text evidence="1">The sequence shown here is derived from an EMBL/GenBank/DDBJ whole genome shotgun (WGS) entry which is preliminary data.</text>
</comment>
<evidence type="ECO:0000313" key="1">
    <source>
        <dbReference type="EMBL" id="OPF20330.1"/>
    </source>
</evidence>
<gene>
    <name evidence="1" type="ORF">B1L04_02730</name>
</gene>
<dbReference type="Gene3D" id="1.25.40.10">
    <property type="entry name" value="Tetratricopeptide repeat domain"/>
    <property type="match status" value="1"/>
</dbReference>
<dbReference type="Proteomes" id="UP000189835">
    <property type="component" value="Unassembled WGS sequence"/>
</dbReference>